<comment type="caution">
    <text evidence="2">The sequence shown here is derived from an EMBL/GenBank/DDBJ whole genome shotgun (WGS) entry which is preliminary data.</text>
</comment>
<reference evidence="2" key="2">
    <citation type="journal article" date="2023" name="Proc. Natl. Acad. Sci. U.S.A.">
        <title>A global phylogenomic analysis of the shiitake genus Lentinula.</title>
        <authorList>
            <person name="Sierra-Patev S."/>
            <person name="Min B."/>
            <person name="Naranjo-Ortiz M."/>
            <person name="Looney B."/>
            <person name="Konkel Z."/>
            <person name="Slot J.C."/>
            <person name="Sakamoto Y."/>
            <person name="Steenwyk J.L."/>
            <person name="Rokas A."/>
            <person name="Carro J."/>
            <person name="Camarero S."/>
            <person name="Ferreira P."/>
            <person name="Molpeceres G."/>
            <person name="Ruiz-Duenas F.J."/>
            <person name="Serrano A."/>
            <person name="Henrissat B."/>
            <person name="Drula E."/>
            <person name="Hughes K.W."/>
            <person name="Mata J.L."/>
            <person name="Ishikawa N.K."/>
            <person name="Vargas-Isla R."/>
            <person name="Ushijima S."/>
            <person name="Smith C.A."/>
            <person name="Donoghue J."/>
            <person name="Ahrendt S."/>
            <person name="Andreopoulos W."/>
            <person name="He G."/>
            <person name="LaButti K."/>
            <person name="Lipzen A."/>
            <person name="Ng V."/>
            <person name="Riley R."/>
            <person name="Sandor L."/>
            <person name="Barry K."/>
            <person name="Martinez A.T."/>
            <person name="Xiao Y."/>
            <person name="Gibbons J.G."/>
            <person name="Terashima K."/>
            <person name="Grigoriev I.V."/>
            <person name="Hibbett D."/>
        </authorList>
    </citation>
    <scope>NUCLEOTIDE SEQUENCE</scope>
    <source>
        <strain evidence="2">Sp2 HRB7682 ss15</strain>
    </source>
</reference>
<reference evidence="2" key="1">
    <citation type="submission" date="2022-08" db="EMBL/GenBank/DDBJ databases">
        <authorList>
            <consortium name="DOE Joint Genome Institute"/>
            <person name="Min B."/>
            <person name="Riley R."/>
            <person name="Sierra-Patev S."/>
            <person name="Naranjo-Ortiz M."/>
            <person name="Looney B."/>
            <person name="Konkel Z."/>
            <person name="Slot J.C."/>
            <person name="Sakamoto Y."/>
            <person name="Steenwyk J.L."/>
            <person name="Rokas A."/>
            <person name="Carro J."/>
            <person name="Camarero S."/>
            <person name="Ferreira P."/>
            <person name="Molpeceres G."/>
            <person name="Ruiz-Duenas F.J."/>
            <person name="Serrano A."/>
            <person name="Henrissat B."/>
            <person name="Drula E."/>
            <person name="Hughes K.W."/>
            <person name="Mata J.L."/>
            <person name="Ishikawa N.K."/>
            <person name="Vargas-Isla R."/>
            <person name="Ushijima S."/>
            <person name="Smith C.A."/>
            <person name="Ahrendt S."/>
            <person name="Andreopoulos W."/>
            <person name="He G."/>
            <person name="Labutti K."/>
            <person name="Lipzen A."/>
            <person name="Ng V."/>
            <person name="Sandor L."/>
            <person name="Barry K."/>
            <person name="Martinez A.T."/>
            <person name="Xiao Y."/>
            <person name="Gibbons J.G."/>
            <person name="Terashima K."/>
            <person name="Hibbett D.S."/>
            <person name="Grigoriev I.V."/>
        </authorList>
    </citation>
    <scope>NUCLEOTIDE SEQUENCE</scope>
    <source>
        <strain evidence="2">Sp2 HRB7682 ss15</strain>
    </source>
</reference>
<feature type="signal peptide" evidence="1">
    <location>
        <begin position="1"/>
        <end position="23"/>
    </location>
</feature>
<gene>
    <name evidence="2" type="ORF">C8J55DRAFT_487120</name>
</gene>
<feature type="chain" id="PRO_5040984233" evidence="1">
    <location>
        <begin position="24"/>
        <end position="266"/>
    </location>
</feature>
<keyword evidence="1" id="KW-0732">Signal</keyword>
<organism evidence="2 3">
    <name type="scientific">Lentinula lateritia</name>
    <dbReference type="NCBI Taxonomy" id="40482"/>
    <lineage>
        <taxon>Eukaryota</taxon>
        <taxon>Fungi</taxon>
        <taxon>Dikarya</taxon>
        <taxon>Basidiomycota</taxon>
        <taxon>Agaricomycotina</taxon>
        <taxon>Agaricomycetes</taxon>
        <taxon>Agaricomycetidae</taxon>
        <taxon>Agaricales</taxon>
        <taxon>Marasmiineae</taxon>
        <taxon>Omphalotaceae</taxon>
        <taxon>Lentinula</taxon>
    </lineage>
</organism>
<evidence type="ECO:0000313" key="3">
    <source>
        <dbReference type="Proteomes" id="UP001150238"/>
    </source>
</evidence>
<evidence type="ECO:0000256" key="1">
    <source>
        <dbReference type="SAM" id="SignalP"/>
    </source>
</evidence>
<proteinExistence type="predicted"/>
<sequence>MILSKTFLVFILKLAMLVGIVSGYRVPATNQRALSARLNPDKRSPFSFMSGLEALATSVMGCGDIGDSCVFVGCCDWALCSPYNYKCHADAPWSRDQLAPPTYKDEDARIAAGETISFEVYRRHNGGVFKGYLFQLEGMSVHGWTELGVTSDYDKRGIFHVVQADSQATRLAATSPSDQSDVYKLINQDQQDWVYINADLDDKSPATQLNFVKGMFGADKRSYHALWFGTTMRNDFKSALNVNGDGEGNVKDEGYTAYLQVIREQS</sequence>
<dbReference type="AlphaFoldDB" id="A0A9W9AUG1"/>
<accession>A0A9W9AUG1</accession>
<dbReference type="Proteomes" id="UP001150238">
    <property type="component" value="Unassembled WGS sequence"/>
</dbReference>
<dbReference type="EMBL" id="JANVFS010000008">
    <property type="protein sequence ID" value="KAJ4488927.1"/>
    <property type="molecule type" value="Genomic_DNA"/>
</dbReference>
<evidence type="ECO:0000313" key="2">
    <source>
        <dbReference type="EMBL" id="KAJ4488927.1"/>
    </source>
</evidence>
<protein>
    <submittedName>
        <fullName evidence="2">Uncharacterized protein</fullName>
    </submittedName>
</protein>
<name>A0A9W9AUG1_9AGAR</name>